<dbReference type="Proteomes" id="UP000614350">
    <property type="component" value="Unassembled WGS sequence"/>
</dbReference>
<name>A0A834J3W6_VESVU</name>
<evidence type="ECO:0000313" key="2">
    <source>
        <dbReference type="Proteomes" id="UP000614350"/>
    </source>
</evidence>
<proteinExistence type="predicted"/>
<accession>A0A834J3W6</accession>
<gene>
    <name evidence="1" type="ORF">HZH66_015512</name>
</gene>
<comment type="caution">
    <text evidence="1">The sequence shown here is derived from an EMBL/GenBank/DDBJ whole genome shotgun (WGS) entry which is preliminary data.</text>
</comment>
<sequence>MIALTKRRLTRNLISSRGKSRNATNMKTKCLCYIQFYQMKDVSGKIAFVTGAGGELGRSLALGLANLGVIVVIWDIRKVNFPTTKYLCHEFDGFGIEKTMKVIKAAGGTCYGCLRSLQSRGHL</sequence>
<dbReference type="EMBL" id="JACSEA010000033">
    <property type="protein sequence ID" value="KAF7378526.1"/>
    <property type="molecule type" value="Genomic_DNA"/>
</dbReference>
<reference evidence="1" key="1">
    <citation type="journal article" date="2020" name="G3 (Bethesda)">
        <title>High-Quality Assemblies for Three Invasive Social Wasps from the &lt;i&gt;Vespula&lt;/i&gt; Genus.</title>
        <authorList>
            <person name="Harrop T.W.R."/>
            <person name="Guhlin J."/>
            <person name="McLaughlin G.M."/>
            <person name="Permina E."/>
            <person name="Stockwell P."/>
            <person name="Gilligan J."/>
            <person name="Le Lec M.F."/>
            <person name="Gruber M.A.M."/>
            <person name="Quinn O."/>
            <person name="Lovegrove M."/>
            <person name="Duncan E.J."/>
            <person name="Remnant E.J."/>
            <person name="Van Eeckhoven J."/>
            <person name="Graham B."/>
            <person name="Knapp R.A."/>
            <person name="Langford K.W."/>
            <person name="Kronenberg Z."/>
            <person name="Press M.O."/>
            <person name="Eacker S.M."/>
            <person name="Wilson-Rankin E.E."/>
            <person name="Purcell J."/>
            <person name="Lester P.J."/>
            <person name="Dearden P.K."/>
        </authorList>
    </citation>
    <scope>NUCLEOTIDE SEQUENCE</scope>
    <source>
        <strain evidence="1">Marl-1</strain>
    </source>
</reference>
<evidence type="ECO:0000313" key="1">
    <source>
        <dbReference type="EMBL" id="KAF7378526.1"/>
    </source>
</evidence>
<keyword evidence="2" id="KW-1185">Reference proteome</keyword>
<dbReference type="Gene3D" id="3.40.50.720">
    <property type="entry name" value="NAD(P)-binding Rossmann-like Domain"/>
    <property type="match status" value="1"/>
</dbReference>
<dbReference type="SUPFAM" id="SSF51735">
    <property type="entry name" value="NAD(P)-binding Rossmann-fold domains"/>
    <property type="match status" value="1"/>
</dbReference>
<dbReference type="AlphaFoldDB" id="A0A834J3W6"/>
<organism evidence="1 2">
    <name type="scientific">Vespula vulgaris</name>
    <name type="common">Yellow jacket</name>
    <name type="synonym">Wasp</name>
    <dbReference type="NCBI Taxonomy" id="7454"/>
    <lineage>
        <taxon>Eukaryota</taxon>
        <taxon>Metazoa</taxon>
        <taxon>Ecdysozoa</taxon>
        <taxon>Arthropoda</taxon>
        <taxon>Hexapoda</taxon>
        <taxon>Insecta</taxon>
        <taxon>Pterygota</taxon>
        <taxon>Neoptera</taxon>
        <taxon>Endopterygota</taxon>
        <taxon>Hymenoptera</taxon>
        <taxon>Apocrita</taxon>
        <taxon>Aculeata</taxon>
        <taxon>Vespoidea</taxon>
        <taxon>Vespidae</taxon>
        <taxon>Vespinae</taxon>
        <taxon>Vespula</taxon>
    </lineage>
</organism>
<protein>
    <submittedName>
        <fullName evidence="1">Uncharacterized protein</fullName>
    </submittedName>
</protein>
<dbReference type="InterPro" id="IPR036291">
    <property type="entry name" value="NAD(P)-bd_dom_sf"/>
</dbReference>